<dbReference type="AlphaFoldDB" id="B0T635"/>
<accession>B0T635</accession>
<name>B0T635_CAUSK</name>
<reference evidence="1" key="1">
    <citation type="submission" date="2008-01" db="EMBL/GenBank/DDBJ databases">
        <title>Complete sequence of chromosome of Caulobacter sp. K31.</title>
        <authorList>
            <consortium name="US DOE Joint Genome Institute"/>
            <person name="Copeland A."/>
            <person name="Lucas S."/>
            <person name="Lapidus A."/>
            <person name="Barry K."/>
            <person name="Glavina del Rio T."/>
            <person name="Dalin E."/>
            <person name="Tice H."/>
            <person name="Pitluck S."/>
            <person name="Bruce D."/>
            <person name="Goodwin L."/>
            <person name="Thompson L.S."/>
            <person name="Brettin T."/>
            <person name="Detter J.C."/>
            <person name="Han C."/>
            <person name="Schmutz J."/>
            <person name="Larimer F."/>
            <person name="Land M."/>
            <person name="Hauser L."/>
            <person name="Kyrpides N."/>
            <person name="Kim E."/>
            <person name="Stephens C."/>
            <person name="Richardson P."/>
        </authorList>
    </citation>
    <scope>NUCLEOTIDE SEQUENCE [LARGE SCALE GENOMIC DNA]</scope>
    <source>
        <strain evidence="1">K31</strain>
    </source>
</reference>
<organism evidence="1">
    <name type="scientific">Caulobacter sp. (strain K31)</name>
    <dbReference type="NCBI Taxonomy" id="366602"/>
    <lineage>
        <taxon>Bacteria</taxon>
        <taxon>Pseudomonadati</taxon>
        <taxon>Pseudomonadota</taxon>
        <taxon>Alphaproteobacteria</taxon>
        <taxon>Caulobacterales</taxon>
        <taxon>Caulobacteraceae</taxon>
        <taxon>Caulobacter</taxon>
    </lineage>
</organism>
<protein>
    <submittedName>
        <fullName evidence="1">Uncharacterized protein</fullName>
    </submittedName>
</protein>
<dbReference type="KEGG" id="cak:Caul_3489"/>
<dbReference type="HOGENOM" id="CLU_2245080_0_0_5"/>
<sequence length="104" mass="11089">MLKVGHIAPNNLKRFGKPATIIWMGEATMESDAPIDAKLATYALIFNRNNYITGGSQMVAMLPATVRSITGARLTVNGREFSIVSVTEEGGIGSDAAYQEAVLS</sequence>
<proteinExistence type="predicted"/>
<dbReference type="EMBL" id="CP000927">
    <property type="protein sequence ID" value="ABZ72616.1"/>
    <property type="molecule type" value="Genomic_DNA"/>
</dbReference>
<evidence type="ECO:0000313" key="1">
    <source>
        <dbReference type="EMBL" id="ABZ72616.1"/>
    </source>
</evidence>
<dbReference type="STRING" id="366602.Caul_3489"/>
<gene>
    <name evidence="1" type="ordered locus">Caul_3489</name>
</gene>